<dbReference type="KEGG" id="pchm:VFPPC_15812"/>
<evidence type="ECO:0000313" key="2">
    <source>
        <dbReference type="Proteomes" id="UP000078397"/>
    </source>
</evidence>
<organism evidence="1 2">
    <name type="scientific">Pochonia chlamydosporia 170</name>
    <dbReference type="NCBI Taxonomy" id="1380566"/>
    <lineage>
        <taxon>Eukaryota</taxon>
        <taxon>Fungi</taxon>
        <taxon>Dikarya</taxon>
        <taxon>Ascomycota</taxon>
        <taxon>Pezizomycotina</taxon>
        <taxon>Sordariomycetes</taxon>
        <taxon>Hypocreomycetidae</taxon>
        <taxon>Hypocreales</taxon>
        <taxon>Clavicipitaceae</taxon>
        <taxon>Pochonia</taxon>
    </lineage>
</organism>
<accession>A0A179FRS2</accession>
<sequence length="76" mass="9005">MGSSQYGLTRIHNGVWALIYRQYHLAGFSCAAFDVFGMGRCEREQAEYIDRSFYMNTGRKNAMVEYMDWEKRVLDY</sequence>
<dbReference type="EMBL" id="LSBJ02000003">
    <property type="protein sequence ID" value="OAQ68325.1"/>
    <property type="molecule type" value="Genomic_DNA"/>
</dbReference>
<reference evidence="1 2" key="1">
    <citation type="journal article" date="2016" name="PLoS Pathog.">
        <title>Biosynthesis of antibiotic leucinostatins in bio-control fungus Purpureocillium lilacinum and their inhibition on phytophthora revealed by genome mining.</title>
        <authorList>
            <person name="Wang G."/>
            <person name="Liu Z."/>
            <person name="Lin R."/>
            <person name="Li E."/>
            <person name="Mao Z."/>
            <person name="Ling J."/>
            <person name="Yang Y."/>
            <person name="Yin W.B."/>
            <person name="Xie B."/>
        </authorList>
    </citation>
    <scope>NUCLEOTIDE SEQUENCE [LARGE SCALE GENOMIC DNA]</scope>
    <source>
        <strain evidence="1">170</strain>
    </source>
</reference>
<dbReference type="GeneID" id="28857559"/>
<dbReference type="Proteomes" id="UP000078397">
    <property type="component" value="Unassembled WGS sequence"/>
</dbReference>
<keyword evidence="2" id="KW-1185">Reference proteome</keyword>
<dbReference type="AlphaFoldDB" id="A0A179FRS2"/>
<proteinExistence type="predicted"/>
<comment type="caution">
    <text evidence="1">The sequence shown here is derived from an EMBL/GenBank/DDBJ whole genome shotgun (WGS) entry which is preliminary data.</text>
</comment>
<dbReference type="RefSeq" id="XP_018145175.1">
    <property type="nucleotide sequence ID" value="XM_018293565.1"/>
</dbReference>
<gene>
    <name evidence="1" type="ORF">VFPPC_15812</name>
</gene>
<name>A0A179FRS2_METCM</name>
<evidence type="ECO:0000313" key="1">
    <source>
        <dbReference type="EMBL" id="OAQ68325.1"/>
    </source>
</evidence>
<protein>
    <submittedName>
        <fullName evidence="1">Uncharacterized protein</fullName>
    </submittedName>
</protein>